<dbReference type="InterPro" id="IPR006171">
    <property type="entry name" value="TOPRIM_dom"/>
</dbReference>
<evidence type="ECO:0000256" key="7">
    <source>
        <dbReference type="HAMAP-Rule" id="MF_00017"/>
    </source>
</evidence>
<dbReference type="OrthoDB" id="9802672at2"/>
<dbReference type="Gene3D" id="3.40.1360.10">
    <property type="match status" value="1"/>
</dbReference>
<evidence type="ECO:0000313" key="9">
    <source>
        <dbReference type="EMBL" id="SHK52657.1"/>
    </source>
</evidence>
<dbReference type="PROSITE" id="PS50880">
    <property type="entry name" value="TOPRIM"/>
    <property type="match status" value="1"/>
</dbReference>
<dbReference type="SUPFAM" id="SSF111304">
    <property type="entry name" value="Recombination protein RecR"/>
    <property type="match status" value="1"/>
</dbReference>
<dbReference type="AlphaFoldDB" id="A0A1M6T6N4"/>
<comment type="similarity">
    <text evidence="7">Belongs to the RecR family.</text>
</comment>
<evidence type="ECO:0000256" key="2">
    <source>
        <dbReference type="ARBA" id="ARBA00022763"/>
    </source>
</evidence>
<evidence type="ECO:0000256" key="5">
    <source>
        <dbReference type="ARBA" id="ARBA00023172"/>
    </source>
</evidence>
<keyword evidence="3 7" id="KW-0863">Zinc-finger</keyword>
<dbReference type="CDD" id="cd01025">
    <property type="entry name" value="TOPRIM_recR"/>
    <property type="match status" value="1"/>
</dbReference>
<evidence type="ECO:0000256" key="1">
    <source>
        <dbReference type="ARBA" id="ARBA00022723"/>
    </source>
</evidence>
<dbReference type="Gene3D" id="1.10.8.420">
    <property type="entry name" value="RecR Domain 1"/>
    <property type="match status" value="1"/>
</dbReference>
<dbReference type="EMBL" id="LT670846">
    <property type="protein sequence ID" value="SHK52657.1"/>
    <property type="molecule type" value="Genomic_DNA"/>
</dbReference>
<dbReference type="GO" id="GO:0006281">
    <property type="term" value="P:DNA repair"/>
    <property type="evidence" value="ECO:0007669"/>
    <property type="project" value="UniProtKB-UniRule"/>
</dbReference>
<dbReference type="InterPro" id="IPR023627">
    <property type="entry name" value="Rcmb_RecR"/>
</dbReference>
<keyword evidence="10" id="KW-1185">Reference proteome</keyword>
<accession>A0A1M6T6N4</accession>
<dbReference type="PANTHER" id="PTHR30446:SF0">
    <property type="entry name" value="RECOMBINATION PROTEIN RECR"/>
    <property type="match status" value="1"/>
</dbReference>
<evidence type="ECO:0000256" key="3">
    <source>
        <dbReference type="ARBA" id="ARBA00022771"/>
    </source>
</evidence>
<feature type="domain" description="Toprim" evidence="8">
    <location>
        <begin position="84"/>
        <end position="181"/>
    </location>
</feature>
<dbReference type="InterPro" id="IPR034137">
    <property type="entry name" value="TOPRIM_RecR"/>
</dbReference>
<dbReference type="PROSITE" id="PS01300">
    <property type="entry name" value="RECR"/>
    <property type="match status" value="1"/>
</dbReference>
<evidence type="ECO:0000256" key="6">
    <source>
        <dbReference type="ARBA" id="ARBA00023204"/>
    </source>
</evidence>
<sequence>MAFEKYFPEILRELLKNIEKIPTYGERGASRLVYNFLKLPKEERLRIANLMMKASESIITCSECGIVSDMDPCRICSDEGRNRRYICVVEESSDAYAIEKLERYKGVYHVLWGRISPLEGISPEDLNIPKLLERVEKNQAKEVILATNPNVEGEATANYLYKLLKRKFPNLTISRVSFGLSFGGFIEFTDSLSLEKSIENRKKL</sequence>
<dbReference type="RefSeq" id="WP_079654420.1">
    <property type="nucleotide sequence ID" value="NZ_LT670846.1"/>
</dbReference>
<protein>
    <recommendedName>
        <fullName evidence="7">Recombination protein RecR</fullName>
    </recommendedName>
</protein>
<dbReference type="InterPro" id="IPR000093">
    <property type="entry name" value="DNA_Rcmb_RecR"/>
</dbReference>
<gene>
    <name evidence="7" type="primary">recR</name>
    <name evidence="9" type="ORF">SAMN05444391_1325</name>
</gene>
<dbReference type="GO" id="GO:0003677">
    <property type="term" value="F:DNA binding"/>
    <property type="evidence" value="ECO:0007669"/>
    <property type="project" value="UniProtKB-UniRule"/>
</dbReference>
<dbReference type="HAMAP" id="MF_00017">
    <property type="entry name" value="RecR"/>
    <property type="match status" value="1"/>
</dbReference>
<evidence type="ECO:0000313" key="10">
    <source>
        <dbReference type="Proteomes" id="UP000189810"/>
    </source>
</evidence>
<dbReference type="InterPro" id="IPR015967">
    <property type="entry name" value="Rcmb_RecR_Znf"/>
</dbReference>
<feature type="zinc finger region" description="C4-type" evidence="7">
    <location>
        <begin position="61"/>
        <end position="76"/>
    </location>
</feature>
<dbReference type="Proteomes" id="UP000189810">
    <property type="component" value="Chromosome I"/>
</dbReference>
<dbReference type="GO" id="GO:0006310">
    <property type="term" value="P:DNA recombination"/>
    <property type="evidence" value="ECO:0007669"/>
    <property type="project" value="UniProtKB-UniRule"/>
</dbReference>
<keyword evidence="5 7" id="KW-0233">DNA recombination</keyword>
<organism evidence="9 10">
    <name type="scientific">Thermocrinis minervae</name>
    <dbReference type="NCBI Taxonomy" id="381751"/>
    <lineage>
        <taxon>Bacteria</taxon>
        <taxon>Pseudomonadati</taxon>
        <taxon>Aquificota</taxon>
        <taxon>Aquificia</taxon>
        <taxon>Aquificales</taxon>
        <taxon>Aquificaceae</taxon>
        <taxon>Thermocrinis</taxon>
    </lineage>
</organism>
<keyword evidence="6 7" id="KW-0234">DNA repair</keyword>
<name>A0A1M6T6N4_9AQUI</name>
<keyword evidence="2 7" id="KW-0227">DNA damage</keyword>
<reference evidence="9 10" key="1">
    <citation type="submission" date="2016-11" db="EMBL/GenBank/DDBJ databases">
        <authorList>
            <person name="Jaros S."/>
            <person name="Januszkiewicz K."/>
            <person name="Wedrychowicz H."/>
        </authorList>
    </citation>
    <scope>NUCLEOTIDE SEQUENCE [LARGE SCALE GENOMIC DNA]</scope>
    <source>
        <strain evidence="9 10">DSM 19557</strain>
    </source>
</reference>
<dbReference type="Pfam" id="PF13662">
    <property type="entry name" value="Toprim_4"/>
    <property type="match status" value="1"/>
</dbReference>
<dbReference type="PANTHER" id="PTHR30446">
    <property type="entry name" value="RECOMBINATION PROTEIN RECR"/>
    <property type="match status" value="1"/>
</dbReference>
<dbReference type="SMART" id="SM00493">
    <property type="entry name" value="TOPRIM"/>
    <property type="match status" value="1"/>
</dbReference>
<comment type="function">
    <text evidence="7">May play a role in DNA repair. It seems to be involved in an RecBC-independent recombinational process of DNA repair. It may act with RecF and RecO.</text>
</comment>
<keyword evidence="1 7" id="KW-0479">Metal-binding</keyword>
<dbReference type="STRING" id="381751.SAMN05444391_1325"/>
<dbReference type="NCBIfam" id="TIGR00615">
    <property type="entry name" value="recR"/>
    <property type="match status" value="1"/>
</dbReference>
<evidence type="ECO:0000256" key="4">
    <source>
        <dbReference type="ARBA" id="ARBA00022833"/>
    </source>
</evidence>
<keyword evidence="4 7" id="KW-0862">Zinc</keyword>
<proteinExistence type="inferred from homology"/>
<dbReference type="GO" id="GO:0008270">
    <property type="term" value="F:zinc ion binding"/>
    <property type="evidence" value="ECO:0007669"/>
    <property type="project" value="UniProtKB-KW"/>
</dbReference>
<evidence type="ECO:0000259" key="8">
    <source>
        <dbReference type="PROSITE" id="PS50880"/>
    </source>
</evidence>